<evidence type="ECO:0000313" key="1">
    <source>
        <dbReference type="EMBL" id="KAI4336970.1"/>
    </source>
</evidence>
<dbReference type="Proteomes" id="UP000828941">
    <property type="component" value="Chromosome 6"/>
</dbReference>
<comment type="caution">
    <text evidence="1">The sequence shown here is derived from an EMBL/GenBank/DDBJ whole genome shotgun (WGS) entry which is preliminary data.</text>
</comment>
<gene>
    <name evidence="1" type="ORF">L6164_015435</name>
</gene>
<protein>
    <submittedName>
        <fullName evidence="1">Uncharacterized protein</fullName>
    </submittedName>
</protein>
<name>A0ACB9NKL4_BAUVA</name>
<organism evidence="1 2">
    <name type="scientific">Bauhinia variegata</name>
    <name type="common">Purple orchid tree</name>
    <name type="synonym">Phanera variegata</name>
    <dbReference type="NCBI Taxonomy" id="167791"/>
    <lineage>
        <taxon>Eukaryota</taxon>
        <taxon>Viridiplantae</taxon>
        <taxon>Streptophyta</taxon>
        <taxon>Embryophyta</taxon>
        <taxon>Tracheophyta</taxon>
        <taxon>Spermatophyta</taxon>
        <taxon>Magnoliopsida</taxon>
        <taxon>eudicotyledons</taxon>
        <taxon>Gunneridae</taxon>
        <taxon>Pentapetalae</taxon>
        <taxon>rosids</taxon>
        <taxon>fabids</taxon>
        <taxon>Fabales</taxon>
        <taxon>Fabaceae</taxon>
        <taxon>Cercidoideae</taxon>
        <taxon>Cercideae</taxon>
        <taxon>Bauhiniinae</taxon>
        <taxon>Bauhinia</taxon>
    </lineage>
</organism>
<sequence>MPLFFHSTLTSYISPRVNPKPVDQKVVEKIRGILKEVDGDGDGRLTRDELKKAFDKLGAWFPAFRTKLALNAADKNGDGVISGDLETEELIYYILDRYGETLQEK</sequence>
<proteinExistence type="predicted"/>
<accession>A0ACB9NKL4</accession>
<dbReference type="EMBL" id="CM039431">
    <property type="protein sequence ID" value="KAI4336970.1"/>
    <property type="molecule type" value="Genomic_DNA"/>
</dbReference>
<keyword evidence="2" id="KW-1185">Reference proteome</keyword>
<reference evidence="1 2" key="1">
    <citation type="journal article" date="2022" name="DNA Res.">
        <title>Chromosomal-level genome assembly of the orchid tree Bauhinia variegata (Leguminosae; Cercidoideae) supports the allotetraploid origin hypothesis of Bauhinia.</title>
        <authorList>
            <person name="Zhong Y."/>
            <person name="Chen Y."/>
            <person name="Zheng D."/>
            <person name="Pang J."/>
            <person name="Liu Y."/>
            <person name="Luo S."/>
            <person name="Meng S."/>
            <person name="Qian L."/>
            <person name="Wei D."/>
            <person name="Dai S."/>
            <person name="Zhou R."/>
        </authorList>
    </citation>
    <scope>NUCLEOTIDE SEQUENCE [LARGE SCALE GENOMIC DNA]</scope>
    <source>
        <strain evidence="1">BV-YZ2020</strain>
    </source>
</reference>
<evidence type="ECO:0000313" key="2">
    <source>
        <dbReference type="Proteomes" id="UP000828941"/>
    </source>
</evidence>